<keyword evidence="6" id="KW-1185">Reference proteome</keyword>
<keyword evidence="1" id="KW-0805">Transcription regulation</keyword>
<dbReference type="InterPro" id="IPR035500">
    <property type="entry name" value="NHR-like_dom_sf"/>
</dbReference>
<sequence>VHLSSSYDYVREVQAEICHYLLRSARRASKRRGHAASIGFTGSHELLAASLATAAASDRLGQLLLRLSEVKHVAFQMENFLLSRYWAGNIPHETLLTEMLLTKRGGLNAANSGGGASSQRPSVSGWVSPSDLQDQQQQPPSSHSNVLLSSNSPLRGESLGRQSAGPLPTPMHLHQQQLQSPVCCASSSARSQPVQLSLTTKCDPDPKVSPAPSWTYSPTTTPLSQQQPNYFPPVSEANGGVSGGGGCRGGHCGPDPILATGTARDPRLFPRMSEAMMGRTQDQSFFSRLGVSSNPTSRPLLFRGSNSPSPAMANTPVL</sequence>
<keyword evidence="3" id="KW-0675">Receptor</keyword>
<dbReference type="Proteomes" id="UP000275846">
    <property type="component" value="Unassembled WGS sequence"/>
</dbReference>
<evidence type="ECO:0000313" key="7">
    <source>
        <dbReference type="WBParaSite" id="SSLN_0001794601-mRNA-1"/>
    </source>
</evidence>
<dbReference type="OrthoDB" id="5984981at2759"/>
<dbReference type="AlphaFoldDB" id="A0A183TLE3"/>
<protein>
    <submittedName>
        <fullName evidence="7">Protein Smaug</fullName>
    </submittedName>
</protein>
<keyword evidence="2" id="KW-0804">Transcription</keyword>
<feature type="compositionally biased region" description="Polar residues" evidence="4">
    <location>
        <begin position="212"/>
        <end position="224"/>
    </location>
</feature>
<dbReference type="WBParaSite" id="SSLN_0001794601-mRNA-1">
    <property type="protein sequence ID" value="SSLN_0001794601-mRNA-1"/>
    <property type="gene ID" value="SSLN_0001794601"/>
</dbReference>
<gene>
    <name evidence="5" type="ORF">SSLN_LOCUS17291</name>
</gene>
<feature type="compositionally biased region" description="Low complexity" evidence="4">
    <location>
        <begin position="128"/>
        <end position="154"/>
    </location>
</feature>
<evidence type="ECO:0000256" key="1">
    <source>
        <dbReference type="ARBA" id="ARBA00023015"/>
    </source>
</evidence>
<organism evidence="7">
    <name type="scientific">Schistocephalus solidus</name>
    <name type="common">Tapeworm</name>
    <dbReference type="NCBI Taxonomy" id="70667"/>
    <lineage>
        <taxon>Eukaryota</taxon>
        <taxon>Metazoa</taxon>
        <taxon>Spiralia</taxon>
        <taxon>Lophotrochozoa</taxon>
        <taxon>Platyhelminthes</taxon>
        <taxon>Cestoda</taxon>
        <taxon>Eucestoda</taxon>
        <taxon>Diphyllobothriidea</taxon>
        <taxon>Diphyllobothriidae</taxon>
        <taxon>Schistocephalus</taxon>
    </lineage>
</organism>
<feature type="region of interest" description="Disordered" evidence="4">
    <location>
        <begin position="110"/>
        <end position="174"/>
    </location>
</feature>
<dbReference type="SUPFAM" id="SSF48508">
    <property type="entry name" value="Nuclear receptor ligand-binding domain"/>
    <property type="match status" value="1"/>
</dbReference>
<evidence type="ECO:0000256" key="2">
    <source>
        <dbReference type="ARBA" id="ARBA00023163"/>
    </source>
</evidence>
<reference evidence="7" key="1">
    <citation type="submission" date="2016-06" db="UniProtKB">
        <authorList>
            <consortium name="WormBaseParasite"/>
        </authorList>
    </citation>
    <scope>IDENTIFICATION</scope>
</reference>
<evidence type="ECO:0000313" key="6">
    <source>
        <dbReference type="Proteomes" id="UP000275846"/>
    </source>
</evidence>
<feature type="region of interest" description="Disordered" evidence="4">
    <location>
        <begin position="197"/>
        <end position="224"/>
    </location>
</feature>
<dbReference type="EMBL" id="UYSU01042277">
    <property type="protein sequence ID" value="VDM03677.1"/>
    <property type="molecule type" value="Genomic_DNA"/>
</dbReference>
<proteinExistence type="predicted"/>
<reference evidence="5 6" key="2">
    <citation type="submission" date="2018-11" db="EMBL/GenBank/DDBJ databases">
        <authorList>
            <consortium name="Pathogen Informatics"/>
        </authorList>
    </citation>
    <scope>NUCLEOTIDE SEQUENCE [LARGE SCALE GENOMIC DNA]</scope>
    <source>
        <strain evidence="5 6">NST_G2</strain>
    </source>
</reference>
<accession>A0A183TLE3</accession>
<evidence type="ECO:0000313" key="5">
    <source>
        <dbReference type="EMBL" id="VDM03677.1"/>
    </source>
</evidence>
<evidence type="ECO:0000256" key="4">
    <source>
        <dbReference type="SAM" id="MobiDB-lite"/>
    </source>
</evidence>
<evidence type="ECO:0000256" key="3">
    <source>
        <dbReference type="ARBA" id="ARBA00023170"/>
    </source>
</evidence>
<dbReference type="Gene3D" id="1.10.565.10">
    <property type="entry name" value="Retinoid X Receptor"/>
    <property type="match status" value="1"/>
</dbReference>
<name>A0A183TLE3_SCHSO</name>
<feature type="region of interest" description="Disordered" evidence="4">
    <location>
        <begin position="295"/>
        <end position="318"/>
    </location>
</feature>